<reference evidence="2" key="1">
    <citation type="submission" date="2005-10" db="EMBL/GenBank/DDBJ databases">
        <authorList>
            <person name="Loftus B.J."/>
            <person name="Nene V.M."/>
            <person name="Hannick L.I."/>
            <person name="Bidwell S."/>
            <person name="Haas B."/>
            <person name="Amedeo P."/>
            <person name="Orvis J."/>
            <person name="Wortman J.R."/>
            <person name="White O.R."/>
            <person name="Salzberg S."/>
            <person name="Shumway M."/>
            <person name="Koo H."/>
            <person name="Zhao Y."/>
            <person name="Holmes M."/>
            <person name="Miller J."/>
            <person name="Schatz M."/>
            <person name="Pop M."/>
            <person name="Pai G."/>
            <person name="Utterback T."/>
            <person name="Rogers Y.-H."/>
            <person name="Kravitz S."/>
            <person name="Fraser C.M."/>
        </authorList>
    </citation>
    <scope>NUCLEOTIDE SEQUENCE</scope>
    <source>
        <strain evidence="2">Liverpool</strain>
    </source>
</reference>
<dbReference type="EMBL" id="CH477496">
    <property type="protein sequence ID" value="EAT39949.1"/>
    <property type="molecule type" value="Genomic_DNA"/>
</dbReference>
<dbReference type="HOGENOM" id="CLU_1579780_0_0_1"/>
<feature type="transmembrane region" description="Helical" evidence="1">
    <location>
        <begin position="79"/>
        <end position="104"/>
    </location>
</feature>
<evidence type="ECO:0000313" key="3">
    <source>
        <dbReference type="Proteomes" id="UP000682892"/>
    </source>
</evidence>
<keyword evidence="1" id="KW-0812">Transmembrane</keyword>
<name>A0A1S4FIZ1_AEDAE</name>
<gene>
    <name evidence="2" type="ORF">AaeL_AAEL008286</name>
</gene>
<protein>
    <submittedName>
        <fullName evidence="2">AAEL008286-PA</fullName>
    </submittedName>
</protein>
<sequence length="169" mass="20162">MEQVIRKFVIFQGLSIGILTIIHSLETVYDYIFDFLQYEMWDYYNDIHGMYEVVIPRELSWIAAASALIFGIHHRKIRYFYPIICVACVVLFIQLVREIVLFWVDQDEQYWEFTLFCNPSLLFPMTCRRVHGMITLIALKRLFESEQSSDNSFVRFNVENEECETSEIS</sequence>
<feature type="transmembrane region" description="Helical" evidence="1">
    <location>
        <begin position="9"/>
        <end position="33"/>
    </location>
</feature>
<keyword evidence="1" id="KW-1133">Transmembrane helix</keyword>
<reference evidence="2" key="2">
    <citation type="journal article" date="2007" name="Science">
        <title>Genome sequence of Aedes aegypti, a major arbovirus vector.</title>
        <authorList>
            <person name="Nene V."/>
            <person name="Wortman J.R."/>
            <person name="Lawson D."/>
            <person name="Haas B."/>
            <person name="Kodira C."/>
            <person name="Tu Z.J."/>
            <person name="Loftus B."/>
            <person name="Xi Z."/>
            <person name="Megy K."/>
            <person name="Grabherr M."/>
            <person name="Ren Q."/>
            <person name="Zdobnov E.M."/>
            <person name="Lobo N.F."/>
            <person name="Campbell K.S."/>
            <person name="Brown S.E."/>
            <person name="Bonaldo M.F."/>
            <person name="Zhu J."/>
            <person name="Sinkins S.P."/>
            <person name="Hogenkamp D.G."/>
            <person name="Amedeo P."/>
            <person name="Arensburger P."/>
            <person name="Atkinson P.W."/>
            <person name="Bidwell S."/>
            <person name="Biedler J."/>
            <person name="Birney E."/>
            <person name="Bruggner R.V."/>
            <person name="Costas J."/>
            <person name="Coy M.R."/>
            <person name="Crabtree J."/>
            <person name="Crawford M."/>
            <person name="Debruyn B."/>
            <person name="Decaprio D."/>
            <person name="Eiglmeier K."/>
            <person name="Eisenstadt E."/>
            <person name="El-Dorry H."/>
            <person name="Gelbart W.M."/>
            <person name="Gomes S.L."/>
            <person name="Hammond M."/>
            <person name="Hannick L.I."/>
            <person name="Hogan J.R."/>
            <person name="Holmes M.H."/>
            <person name="Jaffe D."/>
            <person name="Johnston J.S."/>
            <person name="Kennedy R.C."/>
            <person name="Koo H."/>
            <person name="Kravitz S."/>
            <person name="Kriventseva E.V."/>
            <person name="Kulp D."/>
            <person name="Labutti K."/>
            <person name="Lee E."/>
            <person name="Li S."/>
            <person name="Lovin D.D."/>
            <person name="Mao C."/>
            <person name="Mauceli E."/>
            <person name="Menck C.F."/>
            <person name="Miller J.R."/>
            <person name="Montgomery P."/>
            <person name="Mori A."/>
            <person name="Nascimento A.L."/>
            <person name="Naveira H.F."/>
            <person name="Nusbaum C."/>
            <person name="O'leary S."/>
            <person name="Orvis J."/>
            <person name="Pertea M."/>
            <person name="Quesneville H."/>
            <person name="Reidenbach K.R."/>
            <person name="Rogers Y.H."/>
            <person name="Roth C.W."/>
            <person name="Schneider J.R."/>
            <person name="Schatz M."/>
            <person name="Shumway M."/>
            <person name="Stanke M."/>
            <person name="Stinson E.O."/>
            <person name="Tubio J.M."/>
            <person name="Vanzee J.P."/>
            <person name="Verjovski-Almeida S."/>
            <person name="Werner D."/>
            <person name="White O."/>
            <person name="Wyder S."/>
            <person name="Zeng Q."/>
            <person name="Zhao Q."/>
            <person name="Zhao Y."/>
            <person name="Hill C.A."/>
            <person name="Raikhel A.S."/>
            <person name="Soares M.B."/>
            <person name="Knudson D.L."/>
            <person name="Lee N.H."/>
            <person name="Galagan J."/>
            <person name="Salzberg S.L."/>
            <person name="Paulsen I.T."/>
            <person name="Dimopoulos G."/>
            <person name="Collins F.H."/>
            <person name="Birren B."/>
            <person name="Fraser-Liggett C.M."/>
            <person name="Severson D.W."/>
        </authorList>
    </citation>
    <scope>NUCLEOTIDE SEQUENCE [LARGE SCALE GENOMIC DNA]</scope>
    <source>
        <strain evidence="2">Liverpool</strain>
    </source>
</reference>
<dbReference type="KEGG" id="aag:5570389"/>
<dbReference type="OrthoDB" id="10397722at2759"/>
<evidence type="ECO:0000256" key="1">
    <source>
        <dbReference type="SAM" id="Phobius"/>
    </source>
</evidence>
<reference evidence="2" key="3">
    <citation type="submission" date="2012-09" db="EMBL/GenBank/DDBJ databases">
        <authorList>
            <consortium name="VectorBase"/>
        </authorList>
    </citation>
    <scope>NUCLEOTIDE SEQUENCE</scope>
    <source>
        <strain evidence="2">Liverpool</strain>
    </source>
</reference>
<accession>A0A1S4FIZ1</accession>
<dbReference type="Proteomes" id="UP000682892">
    <property type="component" value="Chromosome 2"/>
</dbReference>
<evidence type="ECO:0000313" key="2">
    <source>
        <dbReference type="EMBL" id="EAT39949.1"/>
    </source>
</evidence>
<dbReference type="OMA" id="ERHNDIN"/>
<feature type="transmembrane region" description="Helical" evidence="1">
    <location>
        <begin position="53"/>
        <end position="72"/>
    </location>
</feature>
<organism evidence="2 3">
    <name type="scientific">Aedes aegypti</name>
    <name type="common">Yellowfever mosquito</name>
    <name type="synonym">Culex aegypti</name>
    <dbReference type="NCBI Taxonomy" id="7159"/>
    <lineage>
        <taxon>Eukaryota</taxon>
        <taxon>Metazoa</taxon>
        <taxon>Ecdysozoa</taxon>
        <taxon>Arthropoda</taxon>
        <taxon>Hexapoda</taxon>
        <taxon>Insecta</taxon>
        <taxon>Pterygota</taxon>
        <taxon>Neoptera</taxon>
        <taxon>Endopterygota</taxon>
        <taxon>Diptera</taxon>
        <taxon>Nematocera</taxon>
        <taxon>Culicoidea</taxon>
        <taxon>Culicidae</taxon>
        <taxon>Culicinae</taxon>
        <taxon>Aedini</taxon>
        <taxon>Aedes</taxon>
        <taxon>Stegomyia</taxon>
    </lineage>
</organism>
<proteinExistence type="predicted"/>
<dbReference type="AlphaFoldDB" id="A0A1S4FIZ1"/>
<keyword evidence="1" id="KW-0472">Membrane</keyword>